<reference evidence="3" key="1">
    <citation type="submission" date="2022-01" db="EMBL/GenBank/DDBJ databases">
        <title>Gordonia xiamenensis sp. nov., isolated from surface seawater in Xiamen.</title>
        <authorList>
            <person name="He Y.F."/>
        </authorList>
    </citation>
    <scope>NUCLEOTIDE SEQUENCE</scope>
    <source>
        <strain evidence="3">GW1C4-4</strain>
    </source>
</reference>
<evidence type="ECO:0000256" key="2">
    <source>
        <dbReference type="SAM" id="Phobius"/>
    </source>
</evidence>
<protein>
    <submittedName>
        <fullName evidence="3">Uncharacterized protein</fullName>
    </submittedName>
</protein>
<organism evidence="3 4">
    <name type="scientific">Gordonia tangerina</name>
    <dbReference type="NCBI Taxonomy" id="2911060"/>
    <lineage>
        <taxon>Bacteria</taxon>
        <taxon>Bacillati</taxon>
        <taxon>Actinomycetota</taxon>
        <taxon>Actinomycetes</taxon>
        <taxon>Mycobacteriales</taxon>
        <taxon>Gordoniaceae</taxon>
        <taxon>Gordonia</taxon>
    </lineage>
</organism>
<accession>A0ABS9DPY6</accession>
<name>A0ABS9DPY6_9ACTN</name>
<evidence type="ECO:0000256" key="1">
    <source>
        <dbReference type="SAM" id="MobiDB-lite"/>
    </source>
</evidence>
<keyword evidence="2" id="KW-0472">Membrane</keyword>
<evidence type="ECO:0000313" key="3">
    <source>
        <dbReference type="EMBL" id="MCF3940644.1"/>
    </source>
</evidence>
<dbReference type="RefSeq" id="WP_235725389.1">
    <property type="nucleotide sequence ID" value="NZ_JAKGCU010000024.1"/>
</dbReference>
<keyword evidence="2" id="KW-0812">Transmembrane</keyword>
<feature type="region of interest" description="Disordered" evidence="1">
    <location>
        <begin position="131"/>
        <end position="157"/>
    </location>
</feature>
<proteinExistence type="predicted"/>
<dbReference type="EMBL" id="JAKGCU010000024">
    <property type="protein sequence ID" value="MCF3940644.1"/>
    <property type="molecule type" value="Genomic_DNA"/>
</dbReference>
<feature type="region of interest" description="Disordered" evidence="1">
    <location>
        <begin position="1"/>
        <end position="22"/>
    </location>
</feature>
<keyword evidence="4" id="KW-1185">Reference proteome</keyword>
<feature type="compositionally biased region" description="Polar residues" evidence="1">
    <location>
        <begin position="11"/>
        <end position="22"/>
    </location>
</feature>
<gene>
    <name evidence="3" type="ORF">L1892_19935</name>
</gene>
<feature type="transmembrane region" description="Helical" evidence="2">
    <location>
        <begin position="106"/>
        <end position="126"/>
    </location>
</feature>
<keyword evidence="2" id="KW-1133">Transmembrane helix</keyword>
<dbReference type="Proteomes" id="UP001108089">
    <property type="component" value="Unassembled WGS sequence"/>
</dbReference>
<sequence length="157" mass="16275">MTATPHHHTGDTSSRGGDTSATPWRSWSSGLALAGIGTGLIGAVLGWRWPTLTAVLILLTGVTVTTVWQWLHDRTVGGRITAATTTLALVAGWLVTVWLVEFPPVLVRLTLTLAGGGVVVAAGVAVHRRGPSYGNDPPPAQTVPGSTVRPSTGGEER</sequence>
<evidence type="ECO:0000313" key="4">
    <source>
        <dbReference type="Proteomes" id="UP001108089"/>
    </source>
</evidence>
<comment type="caution">
    <text evidence="3">The sequence shown here is derived from an EMBL/GenBank/DDBJ whole genome shotgun (WGS) entry which is preliminary data.</text>
</comment>
<feature type="transmembrane region" description="Helical" evidence="2">
    <location>
        <begin position="30"/>
        <end position="47"/>
    </location>
</feature>
<feature type="transmembrane region" description="Helical" evidence="2">
    <location>
        <begin position="80"/>
        <end position="100"/>
    </location>
</feature>
<feature type="transmembrane region" description="Helical" evidence="2">
    <location>
        <begin position="53"/>
        <end position="71"/>
    </location>
</feature>